<dbReference type="InterPro" id="IPR012337">
    <property type="entry name" value="RNaseH-like_sf"/>
</dbReference>
<accession>K1X5G4</accession>
<proteinExistence type="predicted"/>
<reference evidence="2" key="1">
    <citation type="journal article" date="2012" name="Science">
        <title>Fermentation, hydrogen, and sulfur metabolism in multiple uncultivated bacterial phyla.</title>
        <authorList>
            <person name="Wrighton K.C."/>
            <person name="Thomas B.C."/>
            <person name="Sharon I."/>
            <person name="Miller C.S."/>
            <person name="Castelle C.J."/>
            <person name="VerBerkmoes N.C."/>
            <person name="Wilkins M.J."/>
            <person name="Hettich R.L."/>
            <person name="Lipton M.S."/>
            <person name="Williams K.H."/>
            <person name="Long P.E."/>
            <person name="Banfield J.F."/>
        </authorList>
    </citation>
    <scope>NUCLEOTIDE SEQUENCE [LARGE SCALE GENOMIC DNA]</scope>
</reference>
<organism evidence="2">
    <name type="scientific">uncultured bacterium</name>
    <name type="common">gcode 4</name>
    <dbReference type="NCBI Taxonomy" id="1234023"/>
    <lineage>
        <taxon>Bacteria</taxon>
        <taxon>environmental samples</taxon>
    </lineage>
</organism>
<name>K1X5G4_9BACT</name>
<dbReference type="Pfam" id="PF13482">
    <property type="entry name" value="RNase_H_2"/>
    <property type="match status" value="1"/>
</dbReference>
<dbReference type="SUPFAM" id="SSF53098">
    <property type="entry name" value="Ribonuclease H-like"/>
    <property type="match status" value="1"/>
</dbReference>
<dbReference type="InterPro" id="IPR019993">
    <property type="entry name" value="RecB_nuclease_TM0106_put"/>
</dbReference>
<protein>
    <recommendedName>
        <fullName evidence="1">YprB ribonuclease H-like domain-containing protein</fullName>
    </recommendedName>
</protein>
<evidence type="ECO:0000313" key="2">
    <source>
        <dbReference type="EMBL" id="EKD25445.1"/>
    </source>
</evidence>
<evidence type="ECO:0000259" key="1">
    <source>
        <dbReference type="Pfam" id="PF13482"/>
    </source>
</evidence>
<dbReference type="InterPro" id="IPR011604">
    <property type="entry name" value="PDDEXK-like_dom_sf"/>
</dbReference>
<dbReference type="EMBL" id="AMFJ01036063">
    <property type="protein sequence ID" value="EKD25445.1"/>
    <property type="molecule type" value="Genomic_DNA"/>
</dbReference>
<comment type="caution">
    <text evidence="2">The sequence shown here is derived from an EMBL/GenBank/DDBJ whole genome shotgun (WGS) entry which is preliminary data.</text>
</comment>
<dbReference type="InterPro" id="IPR038720">
    <property type="entry name" value="YprB_RNase_H-like_dom"/>
</dbReference>
<dbReference type="NCBIfam" id="TIGR03491">
    <property type="entry name" value="TM0106 family RecB-like putative nuclease"/>
    <property type="match status" value="1"/>
</dbReference>
<feature type="domain" description="YprB ribonuclease H-like" evidence="1">
    <location>
        <begin position="319"/>
        <end position="496"/>
    </location>
</feature>
<dbReference type="AlphaFoldDB" id="K1X5G4"/>
<dbReference type="Gene3D" id="3.90.320.10">
    <property type="match status" value="1"/>
</dbReference>
<gene>
    <name evidence="2" type="ORF">ACD_80C00056G0007</name>
</gene>
<sequence length="501" mass="58276">MQKYITPSKLYAYLQCEHRVWRDVYGPQDEKIKETNPFVEMLWEKGIQHEEKVIAKLGELLDLSSDDKNDQLTKTIEAMKASTPLIYHGYLRSKNLAGEPDLLRLQSDGTYIPIDIKSGRGLEGENEDDDVPGKPKTHYAVQLALYVEILTDLGFSREHTGIIYDIDSQETIYTLDSSMGPRTPSSWWQFYLKTKNAVAKLLANEVQNDPALGSPCKLCPWYDSCKHWSIENHDLSTLFYLGRGKRTVLINDLGIHRVEDLKNVDIEYEMAKKAKDKTYLYKIGKPTLSTLQKRAVIMADTKKPVIYTPLEFPKVQYELYFDIEDDPTQNFVYLHGVYERTPKGERFIPFVAKEKTPEAEESAWKEFINYIRALPKDDWCLYYYSHHEVTTYKRMQKMYPDVISVEELEAMFTTSHAIDLYSHCILKYTDWPLYSYSLKDIAKFLGFAWRDKTPSGALSIQWFNEYLKDSDPAKLKRIVEYNEDDCKATMVIKDYLANPSL</sequence>